<dbReference type="SUPFAM" id="SSF159594">
    <property type="entry name" value="XCC0632-like"/>
    <property type="match status" value="1"/>
</dbReference>
<evidence type="ECO:0000313" key="3">
    <source>
        <dbReference type="EMBL" id="SPD75616.1"/>
    </source>
</evidence>
<name>A0A445N1P1_9BACT</name>
<dbReference type="Pfam" id="PF03886">
    <property type="entry name" value="ABC_trans_aux"/>
    <property type="match status" value="1"/>
</dbReference>
<dbReference type="PROSITE" id="PS51257">
    <property type="entry name" value="PROKAR_LIPOPROTEIN"/>
    <property type="match status" value="1"/>
</dbReference>
<protein>
    <recommendedName>
        <fullName evidence="2">ABC-type transport auxiliary lipoprotein component domain-containing protein</fullName>
    </recommendedName>
</protein>
<dbReference type="EMBL" id="OJIN01000212">
    <property type="protein sequence ID" value="SPD75616.1"/>
    <property type="molecule type" value="Genomic_DNA"/>
</dbReference>
<evidence type="ECO:0000259" key="2">
    <source>
        <dbReference type="Pfam" id="PF03886"/>
    </source>
</evidence>
<gene>
    <name evidence="3" type="ORF">PITCH_A680015</name>
</gene>
<organism evidence="3">
    <name type="scientific">uncultured Desulfobacterium sp</name>
    <dbReference type="NCBI Taxonomy" id="201089"/>
    <lineage>
        <taxon>Bacteria</taxon>
        <taxon>Pseudomonadati</taxon>
        <taxon>Thermodesulfobacteriota</taxon>
        <taxon>Desulfobacteria</taxon>
        <taxon>Desulfobacterales</taxon>
        <taxon>Desulfobacteriaceae</taxon>
        <taxon>Desulfobacterium</taxon>
        <taxon>environmental samples</taxon>
    </lineage>
</organism>
<sequence length="196" mass="21188">MKRSANVFICYAIVALFAGCSSTPPSRFYTLSPAMLSQTPHTGDYSVSVGPVSIPAAVDRPQIVVRTGPNQVYINEFDRWASPLKADIARVIAENLVSMLGTPKVTVSTQSTSEGASYRTAIDVLSFESDPGKAATLDALWTVSSNKDRNSIRQRTTITETTEGADYASLAAAHSRALEQLSREIAEAIKNMEKKK</sequence>
<dbReference type="AlphaFoldDB" id="A0A445N1P1"/>
<proteinExistence type="predicted"/>
<keyword evidence="1" id="KW-0732">Signal</keyword>
<feature type="signal peptide" evidence="1">
    <location>
        <begin position="1"/>
        <end position="18"/>
    </location>
</feature>
<accession>A0A445N1P1</accession>
<dbReference type="Gene3D" id="3.40.50.10610">
    <property type="entry name" value="ABC-type transport auxiliary lipoprotein component"/>
    <property type="match status" value="1"/>
</dbReference>
<evidence type="ECO:0000256" key="1">
    <source>
        <dbReference type="SAM" id="SignalP"/>
    </source>
</evidence>
<dbReference type="InterPro" id="IPR005586">
    <property type="entry name" value="ABC_trans_aux"/>
</dbReference>
<feature type="domain" description="ABC-type transport auxiliary lipoprotein component" evidence="2">
    <location>
        <begin position="29"/>
        <end position="186"/>
    </location>
</feature>
<reference evidence="3" key="1">
    <citation type="submission" date="2018-01" db="EMBL/GenBank/DDBJ databases">
        <authorList>
            <person name="Regsiter A."/>
            <person name="William W."/>
        </authorList>
    </citation>
    <scope>NUCLEOTIDE SEQUENCE</scope>
    <source>
        <strain evidence="3">TRIP AH-1</strain>
    </source>
</reference>
<feature type="chain" id="PRO_5019020063" description="ABC-type transport auxiliary lipoprotein component domain-containing protein" evidence="1">
    <location>
        <begin position="19"/>
        <end position="196"/>
    </location>
</feature>